<dbReference type="AlphaFoldDB" id="A0ABD2IRW3"/>
<evidence type="ECO:0000256" key="7">
    <source>
        <dbReference type="PIRSR" id="PIRSR602401-1"/>
    </source>
</evidence>
<name>A0ABD2IRW3_HETSC</name>
<comment type="caution">
    <text evidence="9">The sequence shown here is derived from an EMBL/GenBank/DDBJ whole genome shotgun (WGS) entry which is preliminary data.</text>
</comment>
<proteinExistence type="inferred from homology"/>
<evidence type="ECO:0008006" key="11">
    <source>
        <dbReference type="Google" id="ProtNLM"/>
    </source>
</evidence>
<dbReference type="GO" id="GO:0046872">
    <property type="term" value="F:metal ion binding"/>
    <property type="evidence" value="ECO:0007669"/>
    <property type="project" value="UniProtKB-KW"/>
</dbReference>
<dbReference type="PROSITE" id="PS00086">
    <property type="entry name" value="CYTOCHROME_P450"/>
    <property type="match status" value="1"/>
</dbReference>
<comment type="cofactor">
    <cofactor evidence="1 7">
        <name>heme</name>
        <dbReference type="ChEBI" id="CHEBI:30413"/>
    </cofactor>
</comment>
<keyword evidence="3 7" id="KW-0479">Metal-binding</keyword>
<keyword evidence="7 8" id="KW-0349">Heme</keyword>
<dbReference type="InterPro" id="IPR050182">
    <property type="entry name" value="Cytochrome_P450_fam2"/>
</dbReference>
<evidence type="ECO:0000313" key="9">
    <source>
        <dbReference type="EMBL" id="KAL3082744.1"/>
    </source>
</evidence>
<dbReference type="PANTHER" id="PTHR24300">
    <property type="entry name" value="CYTOCHROME P450 508A4-RELATED"/>
    <property type="match status" value="1"/>
</dbReference>
<keyword evidence="6 8" id="KW-0503">Monooxygenase</keyword>
<dbReference type="Proteomes" id="UP001620645">
    <property type="component" value="Unassembled WGS sequence"/>
</dbReference>
<dbReference type="InterPro" id="IPR036396">
    <property type="entry name" value="Cyt_P450_sf"/>
</dbReference>
<keyword evidence="5 7" id="KW-0408">Iron</keyword>
<dbReference type="InterPro" id="IPR001128">
    <property type="entry name" value="Cyt_P450"/>
</dbReference>
<gene>
    <name evidence="9" type="ORF">niasHS_010546</name>
</gene>
<dbReference type="SUPFAM" id="SSF48264">
    <property type="entry name" value="Cytochrome P450"/>
    <property type="match status" value="1"/>
</dbReference>
<evidence type="ECO:0000256" key="3">
    <source>
        <dbReference type="ARBA" id="ARBA00022723"/>
    </source>
</evidence>
<feature type="binding site" description="axial binding residue" evidence="7">
    <location>
        <position position="478"/>
    </location>
    <ligand>
        <name>heme</name>
        <dbReference type="ChEBI" id="CHEBI:30413"/>
    </ligand>
    <ligandPart>
        <name>Fe</name>
        <dbReference type="ChEBI" id="CHEBI:18248"/>
    </ligandPart>
</feature>
<evidence type="ECO:0000256" key="2">
    <source>
        <dbReference type="ARBA" id="ARBA00010617"/>
    </source>
</evidence>
<dbReference type="PANTHER" id="PTHR24300:SF375">
    <property type="entry name" value="CYTOCHROME P450 FAMILY"/>
    <property type="match status" value="1"/>
</dbReference>
<evidence type="ECO:0000256" key="6">
    <source>
        <dbReference type="ARBA" id="ARBA00023033"/>
    </source>
</evidence>
<dbReference type="PRINTS" id="PR00385">
    <property type="entry name" value="P450"/>
</dbReference>
<dbReference type="Pfam" id="PF00067">
    <property type="entry name" value="p450"/>
    <property type="match status" value="1"/>
</dbReference>
<dbReference type="EMBL" id="JBICCN010000254">
    <property type="protein sequence ID" value="KAL3082744.1"/>
    <property type="molecule type" value="Genomic_DNA"/>
</dbReference>
<reference evidence="9 10" key="1">
    <citation type="submission" date="2024-10" db="EMBL/GenBank/DDBJ databases">
        <authorList>
            <person name="Kim D."/>
        </authorList>
    </citation>
    <scope>NUCLEOTIDE SEQUENCE [LARGE SCALE GENOMIC DNA]</scope>
    <source>
        <strain evidence="9">Taebaek</strain>
    </source>
</reference>
<dbReference type="FunFam" id="1.10.630.10:FF:000036">
    <property type="entry name" value="CYtochrome P450 family"/>
    <property type="match status" value="1"/>
</dbReference>
<accession>A0ABD2IRW3</accession>
<dbReference type="CDD" id="cd20617">
    <property type="entry name" value="CYP1_2-like"/>
    <property type="match status" value="1"/>
</dbReference>
<dbReference type="InterPro" id="IPR002401">
    <property type="entry name" value="Cyt_P450_E_grp-I"/>
</dbReference>
<comment type="similarity">
    <text evidence="2 8">Belongs to the cytochrome P450 family.</text>
</comment>
<sequence>MIVLFLFISSLIALSFYNFYYKRRNFPPGPTPWPIFGNLITIHLSGAGELAFKKWAKEFGPIYTYWIGELPVICVADYSQMVQIFQKDAENYANRYIFPIQRVINGAKIKENIKFKKLNISDGQPAFGILISNGQRWRQHRRFALHVLRDFGLGKNLMQQRIFEELKAMFAKIDLSIDQSENNEINLAEFVENSIASIVNQFLFGVKFDEKNAADFYEIKQMMDEHSGEVGGHSLFWMYILWPDLLRNVPWFRGKRLQLEERIVNFHRYFEERIFERQAKMENPINLEKPSSDYVEAYLKEKARRDAAGEKGHQFESTYQLGMMCFDLWITGQETVVSVLSWGIALLLNNGEPLVKMCEEIDQLISRETVTEGQRRRMITVADKANLPYTCAVTNEILRCANIAPQNFIRTVASDVRLANGFVLRRGTCILPQISVVLCDERVFPEPERFNPDRFLEGNGKLRRYDQLIPFSIGKRQCMGESMARMELFLFIANIFSRYKVSPAQSLLR</sequence>
<keyword evidence="10" id="KW-1185">Reference proteome</keyword>
<dbReference type="Gene3D" id="1.10.630.10">
    <property type="entry name" value="Cytochrome P450"/>
    <property type="match status" value="1"/>
</dbReference>
<protein>
    <recommendedName>
        <fullName evidence="11">CYtochrome P450 family</fullName>
    </recommendedName>
</protein>
<evidence type="ECO:0000256" key="4">
    <source>
        <dbReference type="ARBA" id="ARBA00023002"/>
    </source>
</evidence>
<dbReference type="GO" id="GO:0004497">
    <property type="term" value="F:monooxygenase activity"/>
    <property type="evidence" value="ECO:0007669"/>
    <property type="project" value="UniProtKB-KW"/>
</dbReference>
<keyword evidence="4 8" id="KW-0560">Oxidoreductase</keyword>
<evidence type="ECO:0000256" key="8">
    <source>
        <dbReference type="RuleBase" id="RU000461"/>
    </source>
</evidence>
<dbReference type="InterPro" id="IPR017972">
    <property type="entry name" value="Cyt_P450_CS"/>
</dbReference>
<evidence type="ECO:0000256" key="1">
    <source>
        <dbReference type="ARBA" id="ARBA00001971"/>
    </source>
</evidence>
<evidence type="ECO:0000313" key="10">
    <source>
        <dbReference type="Proteomes" id="UP001620645"/>
    </source>
</evidence>
<evidence type="ECO:0000256" key="5">
    <source>
        <dbReference type="ARBA" id="ARBA00023004"/>
    </source>
</evidence>
<dbReference type="PRINTS" id="PR00463">
    <property type="entry name" value="EP450I"/>
</dbReference>
<organism evidence="9 10">
    <name type="scientific">Heterodera schachtii</name>
    <name type="common">Sugarbeet cyst nematode worm</name>
    <name type="synonym">Tylenchus schachtii</name>
    <dbReference type="NCBI Taxonomy" id="97005"/>
    <lineage>
        <taxon>Eukaryota</taxon>
        <taxon>Metazoa</taxon>
        <taxon>Ecdysozoa</taxon>
        <taxon>Nematoda</taxon>
        <taxon>Chromadorea</taxon>
        <taxon>Rhabditida</taxon>
        <taxon>Tylenchina</taxon>
        <taxon>Tylenchomorpha</taxon>
        <taxon>Tylenchoidea</taxon>
        <taxon>Heteroderidae</taxon>
        <taxon>Heteroderinae</taxon>
        <taxon>Heterodera</taxon>
    </lineage>
</organism>